<proteinExistence type="predicted"/>
<reference evidence="2" key="1">
    <citation type="submission" date="2021-06" db="EMBL/GenBank/DDBJ databases">
        <title>Comparative genomics, transcriptomics and evolutionary studies reveal genomic signatures of adaptation to plant cell wall in hemibiotrophic fungi.</title>
        <authorList>
            <consortium name="DOE Joint Genome Institute"/>
            <person name="Baroncelli R."/>
            <person name="Diaz J.F."/>
            <person name="Benocci T."/>
            <person name="Peng M."/>
            <person name="Battaglia E."/>
            <person name="Haridas S."/>
            <person name="Andreopoulos W."/>
            <person name="Labutti K."/>
            <person name="Pangilinan J."/>
            <person name="Floch G.L."/>
            <person name="Makela M.R."/>
            <person name="Henrissat B."/>
            <person name="Grigoriev I.V."/>
            <person name="Crouch J.A."/>
            <person name="De Vries R.P."/>
            <person name="Sukno S.A."/>
            <person name="Thon M.R."/>
        </authorList>
    </citation>
    <scope>NUCLEOTIDE SEQUENCE</scope>
    <source>
        <strain evidence="2">CBS 102054</strain>
    </source>
</reference>
<evidence type="ECO:0000313" key="3">
    <source>
        <dbReference type="Proteomes" id="UP001243989"/>
    </source>
</evidence>
<dbReference type="AlphaFoldDB" id="A0AAJ0E8C7"/>
<sequence>MDPIPGTSVILEHGANIAPDDIKRMLTSISRGNPDEPKENDDSGDDCNGFIPRNRLISVFNYNNALQCLSACLSSSVETTKIDLIARDISPEDGECPRCSVATCTGLRIIFVTLLLLNRGACILEIHKSGEKICDSTWPLDNPSNECPTALALRNITQSFEVPDKELFISLQWRMRSPYFKTTTQVSQGVKPFEVRDEVILPWIKAVKIVGSERGNLSSVYKIKIHAGHHDDHTSNGGWFAVKILEKGKVLAYAEDVFKRETAANQRATHPRIVPLLAAFKHRNKFHLLFPLASGGDLQQFWEKFGPRPDLGGEPAPWFSPEWVTEQCYNIADALATVHGYSSNGDAVVNRPQIHHDIKPENILCFDDSRNGEVTYNLMLTDFGLSLLADSRSTFRPEDITATLTYRPPEVDIPDGSDLGQKMDVWCLGCLYLDFVTWAILGWSGVEDFEDKRTERDETESGGSIWIEDTFFAKRKVAQYGWCFRKTFRKEANIKPSVISHMDDLRRHEICRGNMKLGKILDYIERKMLVVNTKKRDESSKKFHHVT</sequence>
<dbReference type="PROSITE" id="PS50011">
    <property type="entry name" value="PROTEIN_KINASE_DOM"/>
    <property type="match status" value="1"/>
</dbReference>
<dbReference type="GO" id="GO:0004674">
    <property type="term" value="F:protein serine/threonine kinase activity"/>
    <property type="evidence" value="ECO:0007669"/>
    <property type="project" value="TreeGrafter"/>
</dbReference>
<accession>A0AAJ0E8C7</accession>
<dbReference type="GeneID" id="85480642"/>
<dbReference type="InterPro" id="IPR000719">
    <property type="entry name" value="Prot_kinase_dom"/>
</dbReference>
<organism evidence="2 3">
    <name type="scientific">Colletotrichum phormii</name>
    <dbReference type="NCBI Taxonomy" id="359342"/>
    <lineage>
        <taxon>Eukaryota</taxon>
        <taxon>Fungi</taxon>
        <taxon>Dikarya</taxon>
        <taxon>Ascomycota</taxon>
        <taxon>Pezizomycotina</taxon>
        <taxon>Sordariomycetes</taxon>
        <taxon>Hypocreomycetidae</taxon>
        <taxon>Glomerellales</taxon>
        <taxon>Glomerellaceae</taxon>
        <taxon>Colletotrichum</taxon>
        <taxon>Colletotrichum acutatum species complex</taxon>
    </lineage>
</organism>
<feature type="domain" description="Protein kinase" evidence="1">
    <location>
        <begin position="206"/>
        <end position="547"/>
    </location>
</feature>
<evidence type="ECO:0000259" key="1">
    <source>
        <dbReference type="PROSITE" id="PS50011"/>
    </source>
</evidence>
<evidence type="ECO:0000313" key="2">
    <source>
        <dbReference type="EMBL" id="KAK1621525.1"/>
    </source>
</evidence>
<dbReference type="RefSeq" id="XP_060437520.1">
    <property type="nucleotide sequence ID" value="XM_060595780.1"/>
</dbReference>
<dbReference type="CDD" id="cd00180">
    <property type="entry name" value="PKc"/>
    <property type="match status" value="1"/>
</dbReference>
<dbReference type="Gene3D" id="3.30.200.20">
    <property type="entry name" value="Phosphorylase Kinase, domain 1"/>
    <property type="match status" value="1"/>
</dbReference>
<dbReference type="PANTHER" id="PTHR24359">
    <property type="entry name" value="SERINE/THREONINE-PROTEIN KINASE SBK1"/>
    <property type="match status" value="1"/>
</dbReference>
<dbReference type="PANTHER" id="PTHR24359:SF37">
    <property type="entry name" value="PROTEIN KINASE DOMAIN-CONTAINING PROTEIN"/>
    <property type="match status" value="1"/>
</dbReference>
<dbReference type="InterPro" id="IPR011009">
    <property type="entry name" value="Kinase-like_dom_sf"/>
</dbReference>
<keyword evidence="3" id="KW-1185">Reference proteome</keyword>
<protein>
    <submittedName>
        <fullName evidence="2">Kinase-like domain-containing protein</fullName>
    </submittedName>
</protein>
<gene>
    <name evidence="2" type="ORF">BDP81DRAFT_511911</name>
</gene>
<comment type="caution">
    <text evidence="2">The sequence shown here is derived from an EMBL/GenBank/DDBJ whole genome shotgun (WGS) entry which is preliminary data.</text>
</comment>
<dbReference type="Pfam" id="PF00069">
    <property type="entry name" value="Pkinase"/>
    <property type="match status" value="1"/>
</dbReference>
<keyword evidence="2" id="KW-0808">Transferase</keyword>
<keyword evidence="2" id="KW-0418">Kinase</keyword>
<dbReference type="GO" id="GO:0005524">
    <property type="term" value="F:ATP binding"/>
    <property type="evidence" value="ECO:0007669"/>
    <property type="project" value="InterPro"/>
</dbReference>
<dbReference type="SUPFAM" id="SSF56112">
    <property type="entry name" value="Protein kinase-like (PK-like)"/>
    <property type="match status" value="1"/>
</dbReference>
<dbReference type="EMBL" id="JAHMHQ010000048">
    <property type="protein sequence ID" value="KAK1621525.1"/>
    <property type="molecule type" value="Genomic_DNA"/>
</dbReference>
<dbReference type="SMART" id="SM00220">
    <property type="entry name" value="S_TKc"/>
    <property type="match status" value="1"/>
</dbReference>
<dbReference type="Proteomes" id="UP001243989">
    <property type="component" value="Unassembled WGS sequence"/>
</dbReference>
<name>A0AAJ0E8C7_9PEZI</name>
<dbReference type="Gene3D" id="1.10.510.10">
    <property type="entry name" value="Transferase(Phosphotransferase) domain 1"/>
    <property type="match status" value="1"/>
</dbReference>